<feature type="transmembrane region" description="Helical" evidence="1">
    <location>
        <begin position="22"/>
        <end position="41"/>
    </location>
</feature>
<dbReference type="InterPro" id="IPR050739">
    <property type="entry name" value="MFP"/>
</dbReference>
<dbReference type="Gene3D" id="2.40.30.170">
    <property type="match status" value="1"/>
</dbReference>
<evidence type="ECO:0000256" key="1">
    <source>
        <dbReference type="SAM" id="Phobius"/>
    </source>
</evidence>
<gene>
    <name evidence="4" type="ORF">IAC32_03895</name>
</gene>
<feature type="domain" description="AprE-like beta-barrel" evidence="3">
    <location>
        <begin position="266"/>
        <end position="349"/>
    </location>
</feature>
<keyword evidence="1" id="KW-0472">Membrane</keyword>
<name>A0A9D9EI78_9BACT</name>
<evidence type="ECO:0000313" key="5">
    <source>
        <dbReference type="Proteomes" id="UP000823637"/>
    </source>
</evidence>
<dbReference type="InterPro" id="IPR058982">
    <property type="entry name" value="Beta-barrel_AprE"/>
</dbReference>
<evidence type="ECO:0000259" key="2">
    <source>
        <dbReference type="Pfam" id="PF25973"/>
    </source>
</evidence>
<accession>A0A9D9EI78</accession>
<dbReference type="PANTHER" id="PTHR30386:SF28">
    <property type="entry name" value="EXPORTED PROTEIN"/>
    <property type="match status" value="1"/>
</dbReference>
<evidence type="ECO:0000313" key="4">
    <source>
        <dbReference type="EMBL" id="MBO8446870.1"/>
    </source>
</evidence>
<reference evidence="4" key="2">
    <citation type="journal article" date="2021" name="PeerJ">
        <title>Extensive microbial diversity within the chicken gut microbiome revealed by metagenomics and culture.</title>
        <authorList>
            <person name="Gilroy R."/>
            <person name="Ravi A."/>
            <person name="Getino M."/>
            <person name="Pursley I."/>
            <person name="Horton D.L."/>
            <person name="Alikhan N.F."/>
            <person name="Baker D."/>
            <person name="Gharbi K."/>
            <person name="Hall N."/>
            <person name="Watson M."/>
            <person name="Adriaenssens E.M."/>
            <person name="Foster-Nyarko E."/>
            <person name="Jarju S."/>
            <person name="Secka A."/>
            <person name="Antonio M."/>
            <person name="Oren A."/>
            <person name="Chaudhuri R.R."/>
            <person name="La Ragione R."/>
            <person name="Hildebrand F."/>
            <person name="Pallen M.J."/>
        </authorList>
    </citation>
    <scope>NUCLEOTIDE SEQUENCE</scope>
    <source>
        <strain evidence="4">D3-1215</strain>
    </source>
</reference>
<keyword evidence="1" id="KW-0812">Transmembrane</keyword>
<dbReference type="PANTHER" id="PTHR30386">
    <property type="entry name" value="MEMBRANE FUSION SUBUNIT OF EMRAB-TOLC MULTIDRUG EFFLUX PUMP"/>
    <property type="match status" value="1"/>
</dbReference>
<dbReference type="Pfam" id="PF25973">
    <property type="entry name" value="BSH_CzcB"/>
    <property type="match status" value="1"/>
</dbReference>
<protein>
    <submittedName>
        <fullName evidence="4">HlyD family efflux transporter periplasmic adaptor subunit</fullName>
    </submittedName>
</protein>
<dbReference type="Proteomes" id="UP000823637">
    <property type="component" value="Unassembled WGS sequence"/>
</dbReference>
<dbReference type="InterPro" id="IPR058647">
    <property type="entry name" value="BSH_CzcB-like"/>
</dbReference>
<proteinExistence type="predicted"/>
<evidence type="ECO:0000259" key="3">
    <source>
        <dbReference type="Pfam" id="PF26002"/>
    </source>
</evidence>
<dbReference type="AlphaFoldDB" id="A0A9D9EI78"/>
<dbReference type="Pfam" id="PF26002">
    <property type="entry name" value="Beta-barrel_AprE"/>
    <property type="match status" value="1"/>
</dbReference>
<reference evidence="4" key="1">
    <citation type="submission" date="2020-10" db="EMBL/GenBank/DDBJ databases">
        <authorList>
            <person name="Gilroy R."/>
        </authorList>
    </citation>
    <scope>NUCLEOTIDE SEQUENCE</scope>
    <source>
        <strain evidence="4">D3-1215</strain>
    </source>
</reference>
<sequence>MAADYKYTVDYLKQKYKSKHPWIYWLFVIMLIIVIVMLPVVKVEVSSQSRGIVRAVEEDVQIKPVVQGRVEKVTMSINKAVKAGDTLLVVSSGQLSAQLEMQTRLLSELSARHGDLRKLCAGVRIKDSLSTFLYKSDLADFEQRLAELALRDSILHSELRRNKQGADAGVVTVYDYDQSLAEYKSVKAETEILRQQKLFEWNNARQEAEQEMTNMVGSIARLEKEMADYVIISPIDGTITEYSGLSENSFVYPGETVAVISPDDVMMVECTVLPADIAYVHVGQPVRLQFDALDYNQWGLGKAEVSDIDNNITIEQNASYFTVRCKLLSDSLSLKNGYAAPIRKGMTLTGRFTLTERSLWQLLFDKIDDWFNPKLMKS</sequence>
<comment type="caution">
    <text evidence="4">The sequence shown here is derived from an EMBL/GenBank/DDBJ whole genome shotgun (WGS) entry which is preliminary data.</text>
</comment>
<dbReference type="EMBL" id="JADIMR010000054">
    <property type="protein sequence ID" value="MBO8446870.1"/>
    <property type="molecule type" value="Genomic_DNA"/>
</dbReference>
<dbReference type="Gene3D" id="2.40.50.100">
    <property type="match status" value="1"/>
</dbReference>
<feature type="domain" description="CzcB-like barrel-sandwich hybrid" evidence="2">
    <location>
        <begin position="60"/>
        <end position="241"/>
    </location>
</feature>
<organism evidence="4 5">
    <name type="scientific">Candidatus Enterocola intestinipullorum</name>
    <dbReference type="NCBI Taxonomy" id="2840783"/>
    <lineage>
        <taxon>Bacteria</taxon>
        <taxon>Pseudomonadati</taxon>
        <taxon>Bacteroidota</taxon>
        <taxon>Bacteroidia</taxon>
        <taxon>Bacteroidales</taxon>
        <taxon>Candidatus Enterocola</taxon>
    </lineage>
</organism>
<keyword evidence="1" id="KW-1133">Transmembrane helix</keyword>